<dbReference type="RefSeq" id="WP_394162584.1">
    <property type="nucleotide sequence ID" value="NZ_JBHGCJ010000004.1"/>
</dbReference>
<dbReference type="EMBL" id="JBHGCJ010000004">
    <property type="protein sequence ID" value="MFG6109071.1"/>
    <property type="molecule type" value="Genomic_DNA"/>
</dbReference>
<dbReference type="Proteomes" id="UP001605261">
    <property type="component" value="Unassembled WGS sequence"/>
</dbReference>
<evidence type="ECO:0000313" key="1">
    <source>
        <dbReference type="EMBL" id="MFG6109071.1"/>
    </source>
</evidence>
<keyword evidence="2" id="KW-1185">Reference proteome</keyword>
<protein>
    <submittedName>
        <fullName evidence="1">Uncharacterized protein</fullName>
    </submittedName>
</protein>
<proteinExistence type="predicted"/>
<gene>
    <name evidence="1" type="ORF">ACEU0G_003074</name>
</gene>
<reference evidence="1 2" key="1">
    <citation type="submission" date="2024-09" db="EMBL/GenBank/DDBJ databases">
        <authorList>
            <consortium name="All-Russian atlas of soil microorganisms"/>
            <consortium name="as a basis for the search for new antimicrobial producers and enzymes with unique properties"/>
            <person name="Sokolova E.A."/>
            <person name="Voronina E.N."/>
        </authorList>
    </citation>
    <scope>NUCLEOTIDE SEQUENCE [LARGE SCALE GENOMIC DNA]</scope>
    <source>
        <strain evidence="1 2">AF-22b-331.1</strain>
    </source>
</reference>
<comment type="caution">
    <text evidence="1">The sequence shown here is derived from an EMBL/GenBank/DDBJ whole genome shotgun (WGS) entry which is preliminary data.</text>
</comment>
<sequence length="90" mass="9858">MELDGKFGGIAGRLEDYASSAYAPNVGLQEVARATCCLHYGPLDVELLADRWAGATQDLSMYVDPRSLTILLSEFSELAETRRNPSGFRC</sequence>
<accession>A0ABW7CY05</accession>
<evidence type="ECO:0000313" key="2">
    <source>
        <dbReference type="Proteomes" id="UP001605261"/>
    </source>
</evidence>
<organism evidence="1 2">
    <name type="scientific">Stenotrophomonas nematodicola</name>
    <dbReference type="NCBI Taxonomy" id="2656746"/>
    <lineage>
        <taxon>Bacteria</taxon>
        <taxon>Pseudomonadati</taxon>
        <taxon>Pseudomonadota</taxon>
        <taxon>Gammaproteobacteria</taxon>
        <taxon>Lysobacterales</taxon>
        <taxon>Lysobacteraceae</taxon>
        <taxon>Stenotrophomonas</taxon>
    </lineage>
</organism>
<name>A0ABW7CY05_9GAMM</name>